<keyword evidence="1" id="KW-0812">Transmembrane</keyword>
<name>A0A1E7FC55_9STRA</name>
<dbReference type="Proteomes" id="UP000095751">
    <property type="component" value="Unassembled WGS sequence"/>
</dbReference>
<evidence type="ECO:0000313" key="2">
    <source>
        <dbReference type="EMBL" id="OEU15729.1"/>
    </source>
</evidence>
<keyword evidence="3" id="KW-1185">Reference proteome</keyword>
<evidence type="ECO:0000313" key="3">
    <source>
        <dbReference type="Proteomes" id="UP000095751"/>
    </source>
</evidence>
<proteinExistence type="predicted"/>
<organism evidence="2 3">
    <name type="scientific">Fragilariopsis cylindrus CCMP1102</name>
    <dbReference type="NCBI Taxonomy" id="635003"/>
    <lineage>
        <taxon>Eukaryota</taxon>
        <taxon>Sar</taxon>
        <taxon>Stramenopiles</taxon>
        <taxon>Ochrophyta</taxon>
        <taxon>Bacillariophyta</taxon>
        <taxon>Bacillariophyceae</taxon>
        <taxon>Bacillariophycidae</taxon>
        <taxon>Bacillariales</taxon>
        <taxon>Bacillariaceae</taxon>
        <taxon>Fragilariopsis</taxon>
    </lineage>
</organism>
<feature type="transmembrane region" description="Helical" evidence="1">
    <location>
        <begin position="12"/>
        <end position="31"/>
    </location>
</feature>
<dbReference type="EMBL" id="KV784359">
    <property type="protein sequence ID" value="OEU15729.1"/>
    <property type="molecule type" value="Genomic_DNA"/>
</dbReference>
<protein>
    <submittedName>
        <fullName evidence="2">Uncharacterized protein</fullName>
    </submittedName>
</protein>
<dbReference type="AlphaFoldDB" id="A0A1E7FC55"/>
<reference evidence="2 3" key="1">
    <citation type="submission" date="2016-09" db="EMBL/GenBank/DDBJ databases">
        <title>Extensive genetic diversity and differential bi-allelic expression allows diatom success in the polar Southern Ocean.</title>
        <authorList>
            <consortium name="DOE Joint Genome Institute"/>
            <person name="Mock T."/>
            <person name="Otillar R.P."/>
            <person name="Strauss J."/>
            <person name="Dupont C."/>
            <person name="Frickenhaus S."/>
            <person name="Maumus F."/>
            <person name="Mcmullan M."/>
            <person name="Sanges R."/>
            <person name="Schmutz J."/>
            <person name="Toseland A."/>
            <person name="Valas R."/>
            <person name="Veluchamy A."/>
            <person name="Ward B.J."/>
            <person name="Allen A."/>
            <person name="Barry K."/>
            <person name="Falciatore A."/>
            <person name="Ferrante M."/>
            <person name="Fortunato A.E."/>
            <person name="Gloeckner G."/>
            <person name="Gruber A."/>
            <person name="Hipkin R."/>
            <person name="Janech M."/>
            <person name="Kroth P."/>
            <person name="Leese F."/>
            <person name="Lindquist E."/>
            <person name="Lyon B.R."/>
            <person name="Martin J."/>
            <person name="Mayer C."/>
            <person name="Parker M."/>
            <person name="Quesneville H."/>
            <person name="Raymond J."/>
            <person name="Uhlig C."/>
            <person name="Valentin K.U."/>
            <person name="Worden A.Z."/>
            <person name="Armbrust E.V."/>
            <person name="Bowler C."/>
            <person name="Green B."/>
            <person name="Moulton V."/>
            <person name="Van Oosterhout C."/>
            <person name="Grigoriev I."/>
        </authorList>
    </citation>
    <scope>NUCLEOTIDE SEQUENCE [LARGE SCALE GENOMIC DNA]</scope>
    <source>
        <strain evidence="2 3">CCMP1102</strain>
    </source>
</reference>
<sequence>MSGTFLPRTGPRLVFCSILVVWVEIWTYYFLQFVLDKLVILIIFVAESTNAFVIPSSSSSSSYKHTQCYSNFLKDAFDNAFSNDRNLSVDKEKGQYDDIFTGEEYVEANVDDYEGLTDIQKKWRQTQLASSSGGNDNNNNNIDYSDMIIGTSLTLDFYLSGVPERDPSSDLYGSKVNISSRDKDTGLSLPSAPSVKIQLDFLNDGICTVSESSFTTGSNGSGSQWKLSDDNKFLRFSMDTLGYTRTVETKGSISKVYWTDEEEKSTQTSTTYSVPPGPVYGDIEIIPAGRGKTELGKDGVLRLEQSSGLFGIASKMVACGKFVVAASTRNNNDNNNNNDDQ</sequence>
<gene>
    <name evidence="2" type="ORF">FRACYDRAFT_240422</name>
</gene>
<dbReference type="OrthoDB" id="191493at2759"/>
<keyword evidence="1" id="KW-0472">Membrane</keyword>
<accession>A0A1E7FC55</accession>
<evidence type="ECO:0000256" key="1">
    <source>
        <dbReference type="SAM" id="Phobius"/>
    </source>
</evidence>
<dbReference type="KEGG" id="fcy:FRACYDRAFT_240422"/>
<dbReference type="InParanoid" id="A0A1E7FC55"/>
<keyword evidence="1" id="KW-1133">Transmembrane helix</keyword>